<dbReference type="GeneID" id="75829871"/>
<dbReference type="OrthoDB" id="2410195at2759"/>
<reference evidence="1" key="2">
    <citation type="submission" date="2022-07" db="EMBL/GenBank/DDBJ databases">
        <authorList>
            <person name="Goncalves M.F.M."/>
            <person name="Hilario S."/>
            <person name="Van De Peer Y."/>
            <person name="Esteves A.C."/>
            <person name="Alves A."/>
        </authorList>
    </citation>
    <scope>NUCLEOTIDE SEQUENCE</scope>
    <source>
        <strain evidence="1">MUM 19.33</strain>
    </source>
</reference>
<comment type="caution">
    <text evidence="1">The sequence shown here is derived from an EMBL/GenBank/DDBJ whole genome shotgun (WGS) entry which is preliminary data.</text>
</comment>
<keyword evidence="2" id="KW-1185">Reference proteome</keyword>
<name>A0A9P9XVT6_9HYPO</name>
<organism evidence="1 2">
    <name type="scientific">Emericellopsis cladophorae</name>
    <dbReference type="NCBI Taxonomy" id="2686198"/>
    <lineage>
        <taxon>Eukaryota</taxon>
        <taxon>Fungi</taxon>
        <taxon>Dikarya</taxon>
        <taxon>Ascomycota</taxon>
        <taxon>Pezizomycotina</taxon>
        <taxon>Sordariomycetes</taxon>
        <taxon>Hypocreomycetidae</taxon>
        <taxon>Hypocreales</taxon>
        <taxon>Bionectriaceae</taxon>
        <taxon>Emericellopsis</taxon>
    </lineage>
</organism>
<evidence type="ECO:0000313" key="1">
    <source>
        <dbReference type="EMBL" id="KAI6778591.1"/>
    </source>
</evidence>
<gene>
    <name evidence="1" type="ORF">J7T54_003370</name>
</gene>
<sequence>MTVSNGDAKPAEVSVTSITGATAVPSLIKQISALGDNFDENTSDETRLSLCLKARALWKALEAPPAEVVKAKDIAPSILCRLMKHLAVMGYLKELGPDTYERTNNFAEAMAVPIIGDDYPTISGGCDAALEQFSK</sequence>
<dbReference type="Proteomes" id="UP001055219">
    <property type="component" value="Unassembled WGS sequence"/>
</dbReference>
<proteinExistence type="predicted"/>
<dbReference type="EMBL" id="JAGIXG020000064">
    <property type="protein sequence ID" value="KAI6778591.1"/>
    <property type="molecule type" value="Genomic_DNA"/>
</dbReference>
<evidence type="ECO:0000313" key="2">
    <source>
        <dbReference type="Proteomes" id="UP001055219"/>
    </source>
</evidence>
<dbReference type="AlphaFoldDB" id="A0A9P9XVT6"/>
<reference evidence="1" key="1">
    <citation type="journal article" date="2021" name="J Fungi (Basel)">
        <title>Genomic and Metabolomic Analyses of the Marine Fungus Emericellopsis cladophorae: Insights into Saltwater Adaptability Mechanisms and Its Biosynthetic Potential.</title>
        <authorList>
            <person name="Goncalves M.F.M."/>
            <person name="Hilario S."/>
            <person name="Van de Peer Y."/>
            <person name="Esteves A.C."/>
            <person name="Alves A."/>
        </authorList>
    </citation>
    <scope>NUCLEOTIDE SEQUENCE</scope>
    <source>
        <strain evidence="1">MUM 19.33</strain>
    </source>
</reference>
<dbReference type="RefSeq" id="XP_051359447.1">
    <property type="nucleotide sequence ID" value="XM_051509546.1"/>
</dbReference>
<accession>A0A9P9XVT6</accession>
<protein>
    <submittedName>
        <fullName evidence="1">Demethylsterigmatocystin 6-O-methyltransferase-like protein</fullName>
    </submittedName>
</protein>